<organism evidence="2 3">
    <name type="scientific">Acidiphilium acidophilum</name>
    <name type="common">Thiobacillus acidophilus</name>
    <dbReference type="NCBI Taxonomy" id="76588"/>
    <lineage>
        <taxon>Bacteria</taxon>
        <taxon>Pseudomonadati</taxon>
        <taxon>Pseudomonadota</taxon>
        <taxon>Alphaproteobacteria</taxon>
        <taxon>Acetobacterales</taxon>
        <taxon>Acidocellaceae</taxon>
        <taxon>Acidiphilium</taxon>
    </lineage>
</organism>
<feature type="compositionally biased region" description="Basic residues" evidence="1">
    <location>
        <begin position="55"/>
        <end position="67"/>
    </location>
</feature>
<accession>A0AAW9DV78</accession>
<name>A0AAW9DV78_ACIAO</name>
<keyword evidence="3" id="KW-1185">Reference proteome</keyword>
<reference evidence="2 3" key="1">
    <citation type="submission" date="2023-11" db="EMBL/GenBank/DDBJ databases">
        <title>MicrobeMod: A computational toolkit for identifying prokaryotic methylation and restriction-modification with nanopore sequencing.</title>
        <authorList>
            <person name="Crits-Christoph A."/>
            <person name="Kang S.C."/>
            <person name="Lee H."/>
            <person name="Ostrov N."/>
        </authorList>
    </citation>
    <scope>NUCLEOTIDE SEQUENCE [LARGE SCALE GENOMIC DNA]</scope>
    <source>
        <strain evidence="2 3">DSMZ 700</strain>
    </source>
</reference>
<sequence>MKSTPRAVSTCITIVSISATGARRRDASMSRIARAGVTKKSPVIAQSAIRSRAAPSKRRSTRTRPPG</sequence>
<dbReference type="Proteomes" id="UP001279553">
    <property type="component" value="Unassembled WGS sequence"/>
</dbReference>
<evidence type="ECO:0000313" key="2">
    <source>
        <dbReference type="EMBL" id="MDX5932595.1"/>
    </source>
</evidence>
<dbReference type="RefSeq" id="WP_319615449.1">
    <property type="nucleotide sequence ID" value="NZ_JAWXYB010000018.1"/>
</dbReference>
<dbReference type="AlphaFoldDB" id="A0AAW9DV78"/>
<evidence type="ECO:0000256" key="1">
    <source>
        <dbReference type="SAM" id="MobiDB-lite"/>
    </source>
</evidence>
<protein>
    <submittedName>
        <fullName evidence="2">Uncharacterized protein</fullName>
    </submittedName>
</protein>
<proteinExistence type="predicted"/>
<feature type="region of interest" description="Disordered" evidence="1">
    <location>
        <begin position="38"/>
        <end position="67"/>
    </location>
</feature>
<comment type="caution">
    <text evidence="2">The sequence shown here is derived from an EMBL/GenBank/DDBJ whole genome shotgun (WGS) entry which is preliminary data.</text>
</comment>
<gene>
    <name evidence="2" type="ORF">SIL87_17725</name>
</gene>
<dbReference type="EMBL" id="JAWXYB010000018">
    <property type="protein sequence ID" value="MDX5932595.1"/>
    <property type="molecule type" value="Genomic_DNA"/>
</dbReference>
<evidence type="ECO:0000313" key="3">
    <source>
        <dbReference type="Proteomes" id="UP001279553"/>
    </source>
</evidence>